<comment type="caution">
    <text evidence="2">The sequence shown here is derived from an EMBL/GenBank/DDBJ whole genome shotgun (WGS) entry which is preliminary data.</text>
</comment>
<keyword evidence="1" id="KW-1133">Transmembrane helix</keyword>
<proteinExistence type="predicted"/>
<keyword evidence="1" id="KW-0472">Membrane</keyword>
<evidence type="ECO:0000256" key="1">
    <source>
        <dbReference type="SAM" id="Phobius"/>
    </source>
</evidence>
<evidence type="ECO:0000313" key="2">
    <source>
        <dbReference type="EMBL" id="KAG8537557.1"/>
    </source>
</evidence>
<organism evidence="2 3">
    <name type="scientific">Engystomops pustulosus</name>
    <name type="common">Tungara frog</name>
    <name type="synonym">Physalaemus pustulosus</name>
    <dbReference type="NCBI Taxonomy" id="76066"/>
    <lineage>
        <taxon>Eukaryota</taxon>
        <taxon>Metazoa</taxon>
        <taxon>Chordata</taxon>
        <taxon>Craniata</taxon>
        <taxon>Vertebrata</taxon>
        <taxon>Euteleostomi</taxon>
        <taxon>Amphibia</taxon>
        <taxon>Batrachia</taxon>
        <taxon>Anura</taxon>
        <taxon>Neobatrachia</taxon>
        <taxon>Hyloidea</taxon>
        <taxon>Leptodactylidae</taxon>
        <taxon>Leiuperinae</taxon>
        <taxon>Engystomops</taxon>
    </lineage>
</organism>
<accession>A0AAV6YQW4</accession>
<protein>
    <submittedName>
        <fullName evidence="2">Uncharacterized protein</fullName>
    </submittedName>
</protein>
<keyword evidence="1" id="KW-0812">Transmembrane</keyword>
<evidence type="ECO:0000313" key="3">
    <source>
        <dbReference type="Proteomes" id="UP000824782"/>
    </source>
</evidence>
<sequence length="71" mass="8399">MTGILIGAAVALSLIGIVVFIVYKKFRQSKQQQPEVPRYRFRKRDKVMFYGRKIMRKVWNRNAGLENALLW</sequence>
<keyword evidence="3" id="KW-1185">Reference proteome</keyword>
<name>A0AAV6YQW4_ENGPU</name>
<dbReference type="Proteomes" id="UP000824782">
    <property type="component" value="Unassembled WGS sequence"/>
</dbReference>
<dbReference type="EMBL" id="WNYA01029094">
    <property type="protein sequence ID" value="KAG8537557.1"/>
    <property type="molecule type" value="Genomic_DNA"/>
</dbReference>
<feature type="transmembrane region" description="Helical" evidence="1">
    <location>
        <begin position="6"/>
        <end position="23"/>
    </location>
</feature>
<gene>
    <name evidence="2" type="ORF">GDO81_024320</name>
</gene>
<dbReference type="AlphaFoldDB" id="A0AAV6YQW4"/>
<reference evidence="2" key="1">
    <citation type="thesis" date="2020" institute="ProQuest LLC" country="789 East Eisenhower Parkway, Ann Arbor, MI, USA">
        <title>Comparative Genomics and Chromosome Evolution.</title>
        <authorList>
            <person name="Mudd A.B."/>
        </authorList>
    </citation>
    <scope>NUCLEOTIDE SEQUENCE</scope>
    <source>
        <strain evidence="2">237g6f4</strain>
        <tissue evidence="2">Blood</tissue>
    </source>
</reference>